<keyword evidence="6 12" id="KW-0460">Magnesium</keyword>
<comment type="function">
    <text evidence="12">Catalyzes the phosphorylation of ribose at O-5 in a reaction requiring ATP and magnesium. The resulting D-ribose-5-phosphate can then be used either for sythesis of nucleotides, histidine, and tryptophan, or as a component of the pentose phosphate pathway.</text>
</comment>
<dbReference type="Proteomes" id="UP000016860">
    <property type="component" value="Unassembled WGS sequence"/>
</dbReference>
<dbReference type="InterPro" id="IPR010982">
    <property type="entry name" value="Lambda_DNA-bd_dom_sf"/>
</dbReference>
<dbReference type="GO" id="GO:0004747">
    <property type="term" value="F:ribokinase activity"/>
    <property type="evidence" value="ECO:0007669"/>
    <property type="project" value="UniProtKB-UniRule"/>
</dbReference>
<keyword evidence="12" id="KW-0963">Cytoplasm</keyword>
<dbReference type="Gene3D" id="1.10.260.40">
    <property type="entry name" value="lambda repressor-like DNA-binding domains"/>
    <property type="match status" value="1"/>
</dbReference>
<comment type="activity regulation">
    <text evidence="12">Activated by a monovalent cation that binds near, but not in, the active site. The most likely occupant of the site in vivo is potassium. Ion binding induces a conformational change that may alter substrate affinity.</text>
</comment>
<dbReference type="SUPFAM" id="SSF53613">
    <property type="entry name" value="Ribokinase-like"/>
    <property type="match status" value="1"/>
</dbReference>
<evidence type="ECO:0000256" key="3">
    <source>
        <dbReference type="ARBA" id="ARBA00022741"/>
    </source>
</evidence>
<dbReference type="GO" id="GO:0005829">
    <property type="term" value="C:cytosol"/>
    <property type="evidence" value="ECO:0007669"/>
    <property type="project" value="TreeGrafter"/>
</dbReference>
<evidence type="ECO:0000256" key="11">
    <source>
        <dbReference type="ARBA" id="ARBA00023277"/>
    </source>
</evidence>
<dbReference type="InterPro" id="IPR029056">
    <property type="entry name" value="Ribokinase-like"/>
</dbReference>
<feature type="binding site" evidence="12">
    <location>
        <position position="606"/>
    </location>
    <ligand>
        <name>K(+)</name>
        <dbReference type="ChEBI" id="CHEBI:29103"/>
    </ligand>
</feature>
<dbReference type="InterPro" id="IPR011877">
    <property type="entry name" value="Ribokinase"/>
</dbReference>
<evidence type="ECO:0000256" key="2">
    <source>
        <dbReference type="ARBA" id="ARBA00022723"/>
    </source>
</evidence>
<comment type="pathway">
    <text evidence="12">Carbohydrate metabolism; D-ribose degradation; D-ribose 5-phosphate from beta-D-ribopyranose: step 2/2.</text>
</comment>
<evidence type="ECO:0000256" key="9">
    <source>
        <dbReference type="ARBA" id="ARBA00023125"/>
    </source>
</evidence>
<keyword evidence="4 12" id="KW-0418">Kinase</keyword>
<dbReference type="SUPFAM" id="SSF53822">
    <property type="entry name" value="Periplasmic binding protein-like I"/>
    <property type="match status" value="1"/>
</dbReference>
<dbReference type="PANTHER" id="PTHR10584:SF166">
    <property type="entry name" value="RIBOKINASE"/>
    <property type="match status" value="1"/>
</dbReference>
<feature type="binding site" evidence="12">
    <location>
        <begin position="336"/>
        <end position="338"/>
    </location>
    <ligand>
        <name>substrate</name>
    </ligand>
</feature>
<comment type="cofactor">
    <cofactor evidence="12">
        <name>Mg(2+)</name>
        <dbReference type="ChEBI" id="CHEBI:18420"/>
    </cofactor>
    <text evidence="12">Requires a divalent cation, most likely magnesium in vivo, as an electrophilic catalyst to aid phosphoryl group transfer. It is the chelate of the metal and the nucleotide that is the actual substrate.</text>
</comment>
<proteinExistence type="inferred from homology"/>
<feature type="binding site" evidence="12">
    <location>
        <position position="569"/>
    </location>
    <ligand>
        <name>K(+)</name>
        <dbReference type="ChEBI" id="CHEBI:29103"/>
    </ligand>
</feature>
<name>U4QZX7_9FIRM</name>
<dbReference type="GO" id="GO:0005524">
    <property type="term" value="F:ATP binding"/>
    <property type="evidence" value="ECO:0007669"/>
    <property type="project" value="UniProtKB-UniRule"/>
</dbReference>
<reference evidence="14 15" key="1">
    <citation type="journal article" date="2013" name="Genome Announc.">
        <title>Draft Genome Sequence of the Cellulolytic Bacterium Clostridium papyrosolvens C7 (ATCC 700395).</title>
        <authorList>
            <person name="Zepeda V."/>
            <person name="Dassa B."/>
            <person name="Borovok I."/>
            <person name="Lamed R."/>
            <person name="Bayer E.A."/>
            <person name="Cate J.H."/>
        </authorList>
    </citation>
    <scope>NUCLEOTIDE SEQUENCE [LARGE SCALE GENOMIC DNA]</scope>
    <source>
        <strain evidence="14 15">C7</strain>
    </source>
</reference>
<comment type="catalytic activity">
    <reaction evidence="12">
        <text>D-ribose + ATP = D-ribose 5-phosphate + ADP + H(+)</text>
        <dbReference type="Rhea" id="RHEA:13697"/>
        <dbReference type="ChEBI" id="CHEBI:15378"/>
        <dbReference type="ChEBI" id="CHEBI:30616"/>
        <dbReference type="ChEBI" id="CHEBI:47013"/>
        <dbReference type="ChEBI" id="CHEBI:78346"/>
        <dbReference type="ChEBI" id="CHEBI:456216"/>
        <dbReference type="EC" id="2.7.1.15"/>
    </reaction>
</comment>
<evidence type="ECO:0000259" key="13">
    <source>
        <dbReference type="PROSITE" id="PS50932"/>
    </source>
</evidence>
<feature type="domain" description="HTH lacI-type" evidence="13">
    <location>
        <begin position="1"/>
        <end position="56"/>
    </location>
</feature>
<dbReference type="HAMAP" id="MF_01987">
    <property type="entry name" value="Ribokinase"/>
    <property type="match status" value="1"/>
</dbReference>
<dbReference type="InterPro" id="IPR028082">
    <property type="entry name" value="Peripla_BP_I"/>
</dbReference>
<dbReference type="STRING" id="1330534.L323_15615"/>
<feature type="binding site" evidence="12">
    <location>
        <position position="509"/>
    </location>
    <ligand>
        <name>ATP</name>
        <dbReference type="ChEBI" id="CHEBI:30616"/>
    </ligand>
</feature>
<comment type="subunit">
    <text evidence="12">Homodimer.</text>
</comment>
<dbReference type="RefSeq" id="WP_020816553.1">
    <property type="nucleotide sequence ID" value="NZ_ATAY01000085.1"/>
</dbReference>
<dbReference type="InterPro" id="IPR046335">
    <property type="entry name" value="LacI/GalR-like_sensor"/>
</dbReference>
<keyword evidence="3 12" id="KW-0547">Nucleotide-binding</keyword>
<evidence type="ECO:0000256" key="8">
    <source>
        <dbReference type="ARBA" id="ARBA00023015"/>
    </source>
</evidence>
<organism evidence="14 15">
    <name type="scientific">Ruminiclostridium papyrosolvens C7</name>
    <dbReference type="NCBI Taxonomy" id="1330534"/>
    <lineage>
        <taxon>Bacteria</taxon>
        <taxon>Bacillati</taxon>
        <taxon>Bacillota</taxon>
        <taxon>Clostridia</taxon>
        <taxon>Eubacteriales</taxon>
        <taxon>Oscillospiraceae</taxon>
        <taxon>Ruminiclostridium</taxon>
    </lineage>
</organism>
<protein>
    <recommendedName>
        <fullName evidence="12">Ribokinase</fullName>
        <shortName evidence="12">RK</shortName>
        <ecNumber evidence="12">2.7.1.15</ecNumber>
    </recommendedName>
</protein>
<feature type="binding site" evidence="12">
    <location>
        <position position="603"/>
    </location>
    <ligand>
        <name>K(+)</name>
        <dbReference type="ChEBI" id="CHEBI:29103"/>
    </ligand>
</feature>
<evidence type="ECO:0000256" key="4">
    <source>
        <dbReference type="ARBA" id="ARBA00022777"/>
    </source>
</evidence>
<feature type="binding site" evidence="12">
    <location>
        <position position="465"/>
    </location>
    <ligand>
        <name>substrate</name>
    </ligand>
</feature>
<dbReference type="PROSITE" id="PS00356">
    <property type="entry name" value="HTH_LACI_1"/>
    <property type="match status" value="1"/>
</dbReference>
<keyword evidence="2 12" id="KW-0479">Metal-binding</keyword>
<dbReference type="GO" id="GO:0003677">
    <property type="term" value="F:DNA binding"/>
    <property type="evidence" value="ECO:0007669"/>
    <property type="project" value="UniProtKB-KW"/>
</dbReference>
<keyword evidence="1 12" id="KW-0808">Transferase</keyword>
<dbReference type="PATRIC" id="fig|1330534.3.peg.3090"/>
<dbReference type="CDD" id="cd01174">
    <property type="entry name" value="ribokinase"/>
    <property type="match status" value="1"/>
</dbReference>
<evidence type="ECO:0000256" key="1">
    <source>
        <dbReference type="ARBA" id="ARBA00022679"/>
    </source>
</evidence>
<dbReference type="AlphaFoldDB" id="U4QZX7"/>
<keyword evidence="9" id="KW-0238">DNA-binding</keyword>
<dbReference type="GO" id="GO:0019303">
    <property type="term" value="P:D-ribose catabolic process"/>
    <property type="evidence" value="ECO:0007669"/>
    <property type="project" value="UniProtKB-UniRule"/>
</dbReference>
<dbReference type="SMART" id="SM00354">
    <property type="entry name" value="HTH_LACI"/>
    <property type="match status" value="1"/>
</dbReference>
<accession>U4QZX7</accession>
<keyword evidence="11 12" id="KW-0119">Carbohydrate metabolism</keyword>
<evidence type="ECO:0000313" key="15">
    <source>
        <dbReference type="Proteomes" id="UP000016860"/>
    </source>
</evidence>
<dbReference type="InterPro" id="IPR002139">
    <property type="entry name" value="Ribo/fructo_kinase"/>
</dbReference>
<keyword evidence="5 12" id="KW-0067">ATP-binding</keyword>
<evidence type="ECO:0000256" key="6">
    <source>
        <dbReference type="ARBA" id="ARBA00022842"/>
    </source>
</evidence>
<feature type="binding site" evidence="12">
    <location>
        <position position="608"/>
    </location>
    <ligand>
        <name>K(+)</name>
        <dbReference type="ChEBI" id="CHEBI:29103"/>
    </ligand>
</feature>
<dbReference type="GO" id="GO:0006355">
    <property type="term" value="P:regulation of DNA-templated transcription"/>
    <property type="evidence" value="ECO:0007669"/>
    <property type="project" value="InterPro"/>
</dbReference>
<comment type="caution">
    <text evidence="12">Lacks conserved residue(s) required for the propagation of feature annotation.</text>
</comment>
<sequence length="624" mass="69055">MNIKEIAQLSGVSVSTVSKIINKKDSNISKETRERVMKVVKECNYIPYAGVHNVKSMKSFLVGVITSKQAGHEKLLSGVVETAKRNGYATVLSYAETPEDEYTSIAMLCTHNVDGILWDKLQDSYAKSETQLMERNIPYCVIDCYNTPTPDRFAFDYSRLAYNLTKALVKNKHLKIGCLVKNNDFRGRRFQKGFEQCLFDNKLPFDANMLCIAKEDAFNILTHMHNFTGVVCFNANLAGKIYEQAAHNNLKIPRDISVVSLVNDAKEIYLLPQLSSIQLPFFELGECACSRLVAKIEETRVPELIFKSDKKVEDFSSIDIPITVRNKKIVVVGAINMDTILNLGQVPNIGETITTKKRAAIPGGKGVNQAIGAAKLGAEVYLIGKLGKDYEGSVLYDFLKVNNVNIEGVSTSSEVATGHAYVYVKENGESGIVVYEGANTQLSPNDIDVYRNMFENASFCLLQTEINIDTVESAAKTAKRYGAKVILKPCAVTEISDGLIRNVDIFMPNRNEIQLLCPDRPTFEEKAQYFLDRGAKSVIITLDRDGCYLKDSEHSMYFKAADFTAVDTTGAADAFASTLAVYLSKNYDICTAIKYAIYASGFSITTQGVPPALVDKSTLDLLDV</sequence>
<evidence type="ECO:0000313" key="14">
    <source>
        <dbReference type="EMBL" id="EPR09605.1"/>
    </source>
</evidence>
<dbReference type="InterPro" id="IPR000843">
    <property type="entry name" value="HTH_LacI"/>
</dbReference>
<dbReference type="Pfam" id="PF13377">
    <property type="entry name" value="Peripla_BP_3"/>
    <property type="match status" value="1"/>
</dbReference>
<evidence type="ECO:0000256" key="10">
    <source>
        <dbReference type="ARBA" id="ARBA00023163"/>
    </source>
</evidence>
<dbReference type="PROSITE" id="PS50932">
    <property type="entry name" value="HTH_LACI_2"/>
    <property type="match status" value="1"/>
</dbReference>
<comment type="caution">
    <text evidence="14">The sequence shown here is derived from an EMBL/GenBank/DDBJ whole genome shotgun (WGS) entry which is preliminary data.</text>
</comment>
<dbReference type="CDD" id="cd01392">
    <property type="entry name" value="HTH_LacI"/>
    <property type="match status" value="1"/>
</dbReference>
<dbReference type="PANTHER" id="PTHR10584">
    <property type="entry name" value="SUGAR KINASE"/>
    <property type="match status" value="1"/>
</dbReference>
<feature type="binding site" evidence="12">
    <location>
        <begin position="364"/>
        <end position="368"/>
    </location>
    <ligand>
        <name>substrate</name>
    </ligand>
</feature>
<dbReference type="Pfam" id="PF00356">
    <property type="entry name" value="LacI"/>
    <property type="match status" value="1"/>
</dbReference>
<dbReference type="Gene3D" id="3.40.1190.20">
    <property type="match status" value="1"/>
</dbReference>
<evidence type="ECO:0000256" key="5">
    <source>
        <dbReference type="ARBA" id="ARBA00022840"/>
    </source>
</evidence>
<comment type="subcellular location">
    <subcellularLocation>
        <location evidence="12">Cytoplasm</location>
    </subcellularLocation>
</comment>
<dbReference type="OrthoDB" id="9775849at2"/>
<dbReference type="EC" id="2.7.1.15" evidence="12"/>
<comment type="similarity">
    <text evidence="12">Belongs to the carbohydrate kinase PfkB family. Ribokinase subfamily.</text>
</comment>
<keyword evidence="7 12" id="KW-0630">Potassium</keyword>
<feature type="active site" description="Proton acceptor" evidence="12">
    <location>
        <position position="573"/>
    </location>
</feature>
<dbReference type="InterPro" id="IPR011611">
    <property type="entry name" value="PfkB_dom"/>
</dbReference>
<dbReference type="UniPathway" id="UPA00916">
    <property type="reaction ID" value="UER00889"/>
</dbReference>
<feature type="binding site" evidence="12">
    <location>
        <position position="573"/>
    </location>
    <ligand>
        <name>substrate</name>
    </ligand>
</feature>
<evidence type="ECO:0000256" key="7">
    <source>
        <dbReference type="ARBA" id="ARBA00022958"/>
    </source>
</evidence>
<keyword evidence="10" id="KW-0804">Transcription</keyword>
<dbReference type="EMBL" id="ATAY01000085">
    <property type="protein sequence ID" value="EPR09605.1"/>
    <property type="molecule type" value="Genomic_DNA"/>
</dbReference>
<dbReference type="PRINTS" id="PR00990">
    <property type="entry name" value="RIBOKINASE"/>
</dbReference>
<evidence type="ECO:0000256" key="12">
    <source>
        <dbReference type="HAMAP-Rule" id="MF_01987"/>
    </source>
</evidence>
<dbReference type="GO" id="GO:0046872">
    <property type="term" value="F:metal ion binding"/>
    <property type="evidence" value="ECO:0007669"/>
    <property type="project" value="UniProtKB-KW"/>
</dbReference>
<dbReference type="Gene3D" id="3.40.50.2300">
    <property type="match status" value="2"/>
</dbReference>
<gene>
    <name evidence="12" type="primary">rbsK</name>
    <name evidence="14" type="ORF">L323_15615</name>
</gene>
<feature type="binding site" evidence="12">
    <location>
        <position position="567"/>
    </location>
    <ligand>
        <name>K(+)</name>
        <dbReference type="ChEBI" id="CHEBI:29103"/>
    </ligand>
</feature>
<dbReference type="Pfam" id="PF00294">
    <property type="entry name" value="PfkB"/>
    <property type="match status" value="1"/>
</dbReference>
<dbReference type="SUPFAM" id="SSF47413">
    <property type="entry name" value="lambda repressor-like DNA-binding domains"/>
    <property type="match status" value="1"/>
</dbReference>
<keyword evidence="8" id="KW-0805">Transcription regulation</keyword>